<dbReference type="RefSeq" id="WP_376867533.1">
    <property type="nucleotide sequence ID" value="NZ_JBHRYB010000014.1"/>
</dbReference>
<dbReference type="Pfam" id="PF13511">
    <property type="entry name" value="DUF4124"/>
    <property type="match status" value="1"/>
</dbReference>
<protein>
    <submittedName>
        <fullName evidence="4">DUF4124 domain-containing protein</fullName>
    </submittedName>
</protein>
<dbReference type="EMBL" id="JBHRYB010000014">
    <property type="protein sequence ID" value="MFC3681239.1"/>
    <property type="molecule type" value="Genomic_DNA"/>
</dbReference>
<dbReference type="InterPro" id="IPR025392">
    <property type="entry name" value="DUF4124"/>
</dbReference>
<keyword evidence="5" id="KW-1185">Reference proteome</keyword>
<evidence type="ECO:0000313" key="5">
    <source>
        <dbReference type="Proteomes" id="UP001595722"/>
    </source>
</evidence>
<feature type="domain" description="DUF4124" evidence="3">
    <location>
        <begin position="11"/>
        <end position="66"/>
    </location>
</feature>
<feature type="region of interest" description="Disordered" evidence="1">
    <location>
        <begin position="54"/>
        <end position="80"/>
    </location>
</feature>
<comment type="caution">
    <text evidence="4">The sequence shown here is derived from an EMBL/GenBank/DDBJ whole genome shotgun (WGS) entry which is preliminary data.</text>
</comment>
<feature type="compositionally biased region" description="Basic and acidic residues" evidence="1">
    <location>
        <begin position="108"/>
        <end position="128"/>
    </location>
</feature>
<feature type="signal peptide" evidence="2">
    <location>
        <begin position="1"/>
        <end position="21"/>
    </location>
</feature>
<keyword evidence="2" id="KW-0732">Signal</keyword>
<name>A0ABV7VUK2_9GAMM</name>
<evidence type="ECO:0000259" key="3">
    <source>
        <dbReference type="Pfam" id="PF13511"/>
    </source>
</evidence>
<evidence type="ECO:0000256" key="2">
    <source>
        <dbReference type="SAM" id="SignalP"/>
    </source>
</evidence>
<dbReference type="Proteomes" id="UP001595722">
    <property type="component" value="Unassembled WGS sequence"/>
</dbReference>
<evidence type="ECO:0000313" key="4">
    <source>
        <dbReference type="EMBL" id="MFC3681239.1"/>
    </source>
</evidence>
<gene>
    <name evidence="4" type="ORF">ACFOMG_14135</name>
</gene>
<feature type="chain" id="PRO_5045062035" evidence="2">
    <location>
        <begin position="22"/>
        <end position="143"/>
    </location>
</feature>
<proteinExistence type="predicted"/>
<evidence type="ECO:0000256" key="1">
    <source>
        <dbReference type="SAM" id="MobiDB-lite"/>
    </source>
</evidence>
<feature type="region of interest" description="Disordered" evidence="1">
    <location>
        <begin position="98"/>
        <end position="128"/>
    </location>
</feature>
<sequence>MRIVLVFISLAALLHIGTAAAKVYKWTDENGQVHFSSQPPRGTDNDVYQLRLDKVPTPPAPAAEKTAEKKSAIDSDDSVELKPEIDPKVASQYCQQAKQAKQQLSENFSRRYKQDDGSVRPFTDKERADMMKRADDAIKSYCK</sequence>
<accession>A0ABV7VUK2</accession>
<feature type="compositionally biased region" description="Basic and acidic residues" evidence="1">
    <location>
        <begin position="65"/>
        <end position="80"/>
    </location>
</feature>
<organism evidence="4 5">
    <name type="scientific">Bacterioplanoides pacificum</name>
    <dbReference type="NCBI Taxonomy" id="1171596"/>
    <lineage>
        <taxon>Bacteria</taxon>
        <taxon>Pseudomonadati</taxon>
        <taxon>Pseudomonadota</taxon>
        <taxon>Gammaproteobacteria</taxon>
        <taxon>Oceanospirillales</taxon>
        <taxon>Oceanospirillaceae</taxon>
        <taxon>Bacterioplanoides</taxon>
    </lineage>
</organism>
<reference evidence="5" key="1">
    <citation type="journal article" date="2019" name="Int. J. Syst. Evol. Microbiol.">
        <title>The Global Catalogue of Microorganisms (GCM) 10K type strain sequencing project: providing services to taxonomists for standard genome sequencing and annotation.</title>
        <authorList>
            <consortium name="The Broad Institute Genomics Platform"/>
            <consortium name="The Broad Institute Genome Sequencing Center for Infectious Disease"/>
            <person name="Wu L."/>
            <person name="Ma J."/>
        </authorList>
    </citation>
    <scope>NUCLEOTIDE SEQUENCE [LARGE SCALE GENOMIC DNA]</scope>
    <source>
        <strain evidence="5">KCTC 42424</strain>
    </source>
</reference>